<name>A0A0F9JSL4_9ZZZZ</name>
<organism evidence="1">
    <name type="scientific">marine sediment metagenome</name>
    <dbReference type="NCBI Taxonomy" id="412755"/>
    <lineage>
        <taxon>unclassified sequences</taxon>
        <taxon>metagenomes</taxon>
        <taxon>ecological metagenomes</taxon>
    </lineage>
</organism>
<proteinExistence type="predicted"/>
<dbReference type="EMBL" id="LAZR01015508">
    <property type="protein sequence ID" value="KKM10459.1"/>
    <property type="molecule type" value="Genomic_DNA"/>
</dbReference>
<dbReference type="AlphaFoldDB" id="A0A0F9JSL4"/>
<accession>A0A0F9JSL4</accession>
<gene>
    <name evidence="1" type="ORF">LCGC14_1721880</name>
</gene>
<reference evidence="1" key="1">
    <citation type="journal article" date="2015" name="Nature">
        <title>Complex archaea that bridge the gap between prokaryotes and eukaryotes.</title>
        <authorList>
            <person name="Spang A."/>
            <person name="Saw J.H."/>
            <person name="Jorgensen S.L."/>
            <person name="Zaremba-Niedzwiedzka K."/>
            <person name="Martijn J."/>
            <person name="Lind A.E."/>
            <person name="van Eijk R."/>
            <person name="Schleper C."/>
            <person name="Guy L."/>
            <person name="Ettema T.J."/>
        </authorList>
    </citation>
    <scope>NUCLEOTIDE SEQUENCE</scope>
</reference>
<protein>
    <submittedName>
        <fullName evidence="1">Uncharacterized protein</fullName>
    </submittedName>
</protein>
<evidence type="ECO:0000313" key="1">
    <source>
        <dbReference type="EMBL" id="KKM10459.1"/>
    </source>
</evidence>
<sequence length="92" mass="11268">MSKIEEIYTEKRYNEYRKLKEEQRKKISIEHDENKKKIKFCPLCGSNLIKIKACTHWLDDLTYFTYEITCKKCNIISELYKECEFLDIYKLL</sequence>
<comment type="caution">
    <text evidence="1">The sequence shown here is derived from an EMBL/GenBank/DDBJ whole genome shotgun (WGS) entry which is preliminary data.</text>
</comment>